<dbReference type="GO" id="GO:0006261">
    <property type="term" value="P:DNA-templated DNA replication"/>
    <property type="evidence" value="ECO:0007669"/>
    <property type="project" value="TreeGrafter"/>
</dbReference>
<proteinExistence type="inferred from homology"/>
<evidence type="ECO:0000256" key="4">
    <source>
        <dbReference type="ARBA" id="ARBA00022705"/>
    </source>
</evidence>
<dbReference type="GO" id="GO:0003887">
    <property type="term" value="F:DNA-directed DNA polymerase activity"/>
    <property type="evidence" value="ECO:0007669"/>
    <property type="project" value="UniProtKB-KW"/>
</dbReference>
<dbReference type="PANTHER" id="PTHR34388">
    <property type="entry name" value="DNA POLYMERASE III SUBUNIT DELTA"/>
    <property type="match status" value="1"/>
</dbReference>
<feature type="domain" description="DNA polymerase III delta subunit-like C-terminal" evidence="8">
    <location>
        <begin position="206"/>
        <end position="317"/>
    </location>
</feature>
<dbReference type="Gene3D" id="1.20.272.10">
    <property type="match status" value="1"/>
</dbReference>
<dbReference type="PANTHER" id="PTHR34388:SF1">
    <property type="entry name" value="DNA POLYMERASE III SUBUNIT DELTA"/>
    <property type="match status" value="1"/>
</dbReference>
<evidence type="ECO:0000256" key="7">
    <source>
        <dbReference type="ARBA" id="ARBA00049244"/>
    </source>
</evidence>
<dbReference type="GO" id="GO:0003677">
    <property type="term" value="F:DNA binding"/>
    <property type="evidence" value="ECO:0007669"/>
    <property type="project" value="InterPro"/>
</dbReference>
<dbReference type="InterPro" id="IPR048466">
    <property type="entry name" value="DNA_pol3_delta-like_C"/>
</dbReference>
<evidence type="ECO:0000256" key="1">
    <source>
        <dbReference type="ARBA" id="ARBA00012417"/>
    </source>
</evidence>
<reference evidence="9" key="2">
    <citation type="submission" date="2021-04" db="EMBL/GenBank/DDBJ databases">
        <authorList>
            <person name="Gilroy R."/>
        </authorList>
    </citation>
    <scope>NUCLEOTIDE SEQUENCE</scope>
    <source>
        <strain evidence="9">ChiGjej1B1-98</strain>
    </source>
</reference>
<sequence length="324" mass="35041">MAKSGQITWDAAFPAPIVLLHGKEDLLARRASERIRQVLRMENPDLEVIDIAADDYEPGALLMHASPSLFMEPKLLRVSGLSKMTDAFLEDAMAAAEEPFDSTTILLRHDASSTRGKRLVDTVKRAGVVVDCSEIKDFDAKVAFARAEFAEADREATPGGLNRLVRLFERSLGELAGAIAQLVSDTSGQVTEESIAQYYRGSEATTAFDVADAAIKGNAGQALVLLRQAIWSGSSPVPIVAAFAARLRTMAKVSAAGGSEGQAAKSLGMPGWMVRNARRDLQRFNEERLAKCIRVIAETDHAVKGASRAPEYSVERMVRVIAAR</sequence>
<keyword evidence="4" id="KW-0235">DNA replication</keyword>
<dbReference type="InterPro" id="IPR027417">
    <property type="entry name" value="P-loop_NTPase"/>
</dbReference>
<evidence type="ECO:0000256" key="5">
    <source>
        <dbReference type="ARBA" id="ARBA00022932"/>
    </source>
</evidence>
<dbReference type="EMBL" id="DXDC01000336">
    <property type="protein sequence ID" value="HIY66822.1"/>
    <property type="molecule type" value="Genomic_DNA"/>
</dbReference>
<name>A0A9D1YX67_9MICO</name>
<comment type="catalytic activity">
    <reaction evidence="7">
        <text>DNA(n) + a 2'-deoxyribonucleoside 5'-triphosphate = DNA(n+1) + diphosphate</text>
        <dbReference type="Rhea" id="RHEA:22508"/>
        <dbReference type="Rhea" id="RHEA-COMP:17339"/>
        <dbReference type="Rhea" id="RHEA-COMP:17340"/>
        <dbReference type="ChEBI" id="CHEBI:33019"/>
        <dbReference type="ChEBI" id="CHEBI:61560"/>
        <dbReference type="ChEBI" id="CHEBI:173112"/>
        <dbReference type="EC" id="2.7.7.7"/>
    </reaction>
</comment>
<dbReference type="NCBIfam" id="TIGR01128">
    <property type="entry name" value="holA"/>
    <property type="match status" value="1"/>
</dbReference>
<protein>
    <recommendedName>
        <fullName evidence="1">DNA-directed DNA polymerase</fullName>
        <ecNumber evidence="1">2.7.7.7</ecNumber>
    </recommendedName>
</protein>
<reference evidence="9" key="1">
    <citation type="journal article" date="2021" name="PeerJ">
        <title>Extensive microbial diversity within the chicken gut microbiome revealed by metagenomics and culture.</title>
        <authorList>
            <person name="Gilroy R."/>
            <person name="Ravi A."/>
            <person name="Getino M."/>
            <person name="Pursley I."/>
            <person name="Horton D.L."/>
            <person name="Alikhan N.F."/>
            <person name="Baker D."/>
            <person name="Gharbi K."/>
            <person name="Hall N."/>
            <person name="Watson M."/>
            <person name="Adriaenssens E.M."/>
            <person name="Foster-Nyarko E."/>
            <person name="Jarju S."/>
            <person name="Secka A."/>
            <person name="Antonio M."/>
            <person name="Oren A."/>
            <person name="Chaudhuri R.R."/>
            <person name="La Ragione R."/>
            <person name="Hildebrand F."/>
            <person name="Pallen M.J."/>
        </authorList>
    </citation>
    <scope>NUCLEOTIDE SEQUENCE</scope>
    <source>
        <strain evidence="9">ChiGjej1B1-98</strain>
    </source>
</reference>
<dbReference type="Gene3D" id="3.40.50.300">
    <property type="entry name" value="P-loop containing nucleotide triphosphate hydrolases"/>
    <property type="match status" value="1"/>
</dbReference>
<gene>
    <name evidence="9" type="primary">holA</name>
    <name evidence="9" type="ORF">H9830_11160</name>
</gene>
<dbReference type="EC" id="2.7.7.7" evidence="1"/>
<evidence type="ECO:0000256" key="2">
    <source>
        <dbReference type="ARBA" id="ARBA00022679"/>
    </source>
</evidence>
<dbReference type="InterPro" id="IPR008921">
    <property type="entry name" value="DNA_pol3_clamp-load_cplx_C"/>
</dbReference>
<comment type="caution">
    <text evidence="9">The sequence shown here is derived from an EMBL/GenBank/DDBJ whole genome shotgun (WGS) entry which is preliminary data.</text>
</comment>
<dbReference type="SUPFAM" id="SSF48019">
    <property type="entry name" value="post-AAA+ oligomerization domain-like"/>
    <property type="match status" value="1"/>
</dbReference>
<evidence type="ECO:0000256" key="3">
    <source>
        <dbReference type="ARBA" id="ARBA00022695"/>
    </source>
</evidence>
<evidence type="ECO:0000313" key="9">
    <source>
        <dbReference type="EMBL" id="HIY66822.1"/>
    </source>
</evidence>
<dbReference type="GO" id="GO:0009360">
    <property type="term" value="C:DNA polymerase III complex"/>
    <property type="evidence" value="ECO:0007669"/>
    <property type="project" value="TreeGrafter"/>
</dbReference>
<dbReference type="AlphaFoldDB" id="A0A9D1YX67"/>
<evidence type="ECO:0000313" key="10">
    <source>
        <dbReference type="Proteomes" id="UP000824005"/>
    </source>
</evidence>
<dbReference type="Proteomes" id="UP000824005">
    <property type="component" value="Unassembled WGS sequence"/>
</dbReference>
<keyword evidence="2 9" id="KW-0808">Transferase</keyword>
<evidence type="ECO:0000256" key="6">
    <source>
        <dbReference type="ARBA" id="ARBA00034754"/>
    </source>
</evidence>
<keyword evidence="5" id="KW-0239">DNA-directed DNA polymerase</keyword>
<evidence type="ECO:0000259" key="8">
    <source>
        <dbReference type="Pfam" id="PF21694"/>
    </source>
</evidence>
<organism evidence="9 10">
    <name type="scientific">Candidatus Agrococcus pullicola</name>
    <dbReference type="NCBI Taxonomy" id="2838429"/>
    <lineage>
        <taxon>Bacteria</taxon>
        <taxon>Bacillati</taxon>
        <taxon>Actinomycetota</taxon>
        <taxon>Actinomycetes</taxon>
        <taxon>Micrococcales</taxon>
        <taxon>Microbacteriaceae</taxon>
        <taxon>Agrococcus</taxon>
    </lineage>
</organism>
<comment type="similarity">
    <text evidence="6">Belongs to the DNA polymerase HolA subunit family.</text>
</comment>
<dbReference type="Pfam" id="PF21694">
    <property type="entry name" value="DNA_pol3_delta_C"/>
    <property type="match status" value="1"/>
</dbReference>
<dbReference type="InterPro" id="IPR005790">
    <property type="entry name" value="DNA_polIII_delta"/>
</dbReference>
<keyword evidence="3 9" id="KW-0548">Nucleotidyltransferase</keyword>
<accession>A0A9D1YX67</accession>